<dbReference type="Proteomes" id="UP000186394">
    <property type="component" value="Unassembled WGS sequence"/>
</dbReference>
<dbReference type="Gene3D" id="3.10.310.50">
    <property type="match status" value="1"/>
</dbReference>
<reference evidence="3 4" key="1">
    <citation type="submission" date="2016-12" db="EMBL/GenBank/DDBJ databases">
        <title>Genomic comparison of strains in the 'Actinomyces naeslundii' group.</title>
        <authorList>
            <person name="Mughal S.R."/>
            <person name="Do T."/>
            <person name="Gilbert S.C."/>
            <person name="Witherden E.A."/>
            <person name="Didelot X."/>
            <person name="Beighton D."/>
        </authorList>
    </citation>
    <scope>NUCLEOTIDE SEQUENCE [LARGE SCALE GENOMIC DNA]</scope>
    <source>
        <strain evidence="3 4">P6N</strain>
    </source>
</reference>
<protein>
    <submittedName>
        <fullName evidence="3">DUF5129 domain-containing protein</fullName>
    </submittedName>
</protein>
<gene>
    <name evidence="3" type="ORF">BKH28_03210</name>
</gene>
<sequence length="422" mass="46858">MTQENHKREGGGSSSAISFAANVLLRAAMILTLPVMMFFSPMLGYVPTVSVHDQAGVFDRELLERELGELRLRQDIRFEVISLSGWGIKNLDAAVASFADQELEYKNDIRTVDYRNWKKGVVIIAVAPRAHQVGVYPGADVSLKRSEQVAIQDAAETQFSNQDWNGGVLAIGNKTETYLGAYGSGRARTGVAIAAVVSLWGAIKLFLYLRRGIISHRMARLAASSYGQVTYDYDSTALRVGTLDSSAPESRELAARYERFEQDYRNVTLAWQEFGDPQGLDWFGKNVYDSAKSLQERSAALDDGDDVIVDTVSILTMSPTWSRSWEKQQEPVLEKLRAVMRMAGSVRRRSAVDRESIARWVAQQNRRLGELTVELDKRELAPVEALAELDGMSRIIDLVVAALEQRREAVVEAVVTSSVSVC</sequence>
<keyword evidence="1" id="KW-1133">Transmembrane helix</keyword>
<feature type="transmembrane region" description="Helical" evidence="1">
    <location>
        <begin position="16"/>
        <end position="39"/>
    </location>
</feature>
<proteinExistence type="predicted"/>
<evidence type="ECO:0000313" key="4">
    <source>
        <dbReference type="Proteomes" id="UP000186394"/>
    </source>
</evidence>
<dbReference type="RefSeq" id="WP_075417452.1">
    <property type="nucleotide sequence ID" value="NZ_MSKL01000007.1"/>
</dbReference>
<feature type="transmembrane region" description="Helical" evidence="1">
    <location>
        <begin position="189"/>
        <end position="209"/>
    </location>
</feature>
<accession>A0A1Q8VQT6</accession>
<keyword evidence="1" id="KW-0812">Transmembrane</keyword>
<name>A0A1Q8VQT6_9ACTO</name>
<organism evidence="3 4">
    <name type="scientific">Actinomyces oris</name>
    <dbReference type="NCBI Taxonomy" id="544580"/>
    <lineage>
        <taxon>Bacteria</taxon>
        <taxon>Bacillati</taxon>
        <taxon>Actinomycetota</taxon>
        <taxon>Actinomycetes</taxon>
        <taxon>Actinomycetales</taxon>
        <taxon>Actinomycetaceae</taxon>
        <taxon>Actinomyces</taxon>
    </lineage>
</organism>
<dbReference type="Pfam" id="PF17173">
    <property type="entry name" value="DUF5129"/>
    <property type="match status" value="1"/>
</dbReference>
<dbReference type="AlphaFoldDB" id="A0A1Q8VQT6"/>
<evidence type="ECO:0000313" key="3">
    <source>
        <dbReference type="EMBL" id="OLO50457.1"/>
    </source>
</evidence>
<dbReference type="InterPro" id="IPR033435">
    <property type="entry name" value="DUF5129"/>
</dbReference>
<feature type="domain" description="DUF5129" evidence="2">
    <location>
        <begin position="51"/>
        <end position="389"/>
    </location>
</feature>
<evidence type="ECO:0000256" key="1">
    <source>
        <dbReference type="SAM" id="Phobius"/>
    </source>
</evidence>
<dbReference type="EMBL" id="MSKL01000007">
    <property type="protein sequence ID" value="OLO50457.1"/>
    <property type="molecule type" value="Genomic_DNA"/>
</dbReference>
<comment type="caution">
    <text evidence="3">The sequence shown here is derived from an EMBL/GenBank/DDBJ whole genome shotgun (WGS) entry which is preliminary data.</text>
</comment>
<evidence type="ECO:0000259" key="2">
    <source>
        <dbReference type="Pfam" id="PF17173"/>
    </source>
</evidence>
<keyword evidence="1" id="KW-0472">Membrane</keyword>